<gene>
    <name evidence="4" type="ORF">PCANC_09783</name>
    <name evidence="2" type="ORF">PCANC_22515</name>
    <name evidence="3" type="ORF">PCASD_02408</name>
</gene>
<keyword evidence="5" id="KW-1185">Reference proteome</keyword>
<name>A0A2N5VM22_9BASI</name>
<dbReference type="EMBL" id="PGCI01000007">
    <property type="protein sequence ID" value="PLW51038.1"/>
    <property type="molecule type" value="Genomic_DNA"/>
</dbReference>
<evidence type="ECO:0000313" key="4">
    <source>
        <dbReference type="EMBL" id="PLW53189.1"/>
    </source>
</evidence>
<reference evidence="5 6" key="1">
    <citation type="submission" date="2017-11" db="EMBL/GenBank/DDBJ databases">
        <title>De novo assembly and phasing of dikaryotic genomes from two isolates of Puccinia coronata f. sp. avenae, the causal agent of oat crown rust.</title>
        <authorList>
            <person name="Miller M.E."/>
            <person name="Zhang Y."/>
            <person name="Omidvar V."/>
            <person name="Sperschneider J."/>
            <person name="Schwessinger B."/>
            <person name="Raley C."/>
            <person name="Palmer J.M."/>
            <person name="Garnica D."/>
            <person name="Upadhyaya N."/>
            <person name="Rathjen J."/>
            <person name="Taylor J.M."/>
            <person name="Park R.F."/>
            <person name="Dodds P.N."/>
            <person name="Hirsch C.D."/>
            <person name="Kianian S.F."/>
            <person name="Figueroa M."/>
        </authorList>
    </citation>
    <scope>NUCLEOTIDE SEQUENCE [LARGE SCALE GENOMIC DNA]</scope>
    <source>
        <strain evidence="2">12NC29</strain>
        <strain evidence="3">12SD80</strain>
    </source>
</reference>
<evidence type="ECO:0000256" key="1">
    <source>
        <dbReference type="SAM" id="MobiDB-lite"/>
    </source>
</evidence>
<organism evidence="3 6">
    <name type="scientific">Puccinia coronata f. sp. avenae</name>
    <dbReference type="NCBI Taxonomy" id="200324"/>
    <lineage>
        <taxon>Eukaryota</taxon>
        <taxon>Fungi</taxon>
        <taxon>Dikarya</taxon>
        <taxon>Basidiomycota</taxon>
        <taxon>Pucciniomycotina</taxon>
        <taxon>Pucciniomycetes</taxon>
        <taxon>Pucciniales</taxon>
        <taxon>Pucciniaceae</taxon>
        <taxon>Puccinia</taxon>
    </lineage>
</organism>
<evidence type="ECO:0000313" key="3">
    <source>
        <dbReference type="EMBL" id="PLW51038.1"/>
    </source>
</evidence>
<dbReference type="AlphaFoldDB" id="A0A2N5VM22"/>
<sequence>MSVQADTQKGPNNEFHILPVVDPKPDETPSLLAGNPGLQDGGAVVTTQPGPVIIGDQLSGVPVKSSEELDQQAALLNKPDAVDGTKPPTHT</sequence>
<dbReference type="OrthoDB" id="2496376at2759"/>
<comment type="caution">
    <text evidence="3">The sequence shown here is derived from an EMBL/GenBank/DDBJ whole genome shotgun (WGS) entry which is preliminary data.</text>
</comment>
<evidence type="ECO:0000313" key="6">
    <source>
        <dbReference type="Proteomes" id="UP000235392"/>
    </source>
</evidence>
<dbReference type="EMBL" id="PGCJ01000967">
    <property type="protein sequence ID" value="PLW12896.1"/>
    <property type="molecule type" value="Genomic_DNA"/>
</dbReference>
<dbReference type="Proteomes" id="UP000235388">
    <property type="component" value="Unassembled WGS sequence"/>
</dbReference>
<dbReference type="Proteomes" id="UP000235392">
    <property type="component" value="Unassembled WGS sequence"/>
</dbReference>
<protein>
    <submittedName>
        <fullName evidence="3">Uncharacterized protein</fullName>
    </submittedName>
</protein>
<evidence type="ECO:0000313" key="2">
    <source>
        <dbReference type="EMBL" id="PLW12896.1"/>
    </source>
</evidence>
<proteinExistence type="predicted"/>
<dbReference type="EMBL" id="PGCJ01000066">
    <property type="protein sequence ID" value="PLW53189.1"/>
    <property type="molecule type" value="Genomic_DNA"/>
</dbReference>
<evidence type="ECO:0000313" key="5">
    <source>
        <dbReference type="Proteomes" id="UP000235388"/>
    </source>
</evidence>
<accession>A0A2N5VM22</accession>
<feature type="region of interest" description="Disordered" evidence="1">
    <location>
        <begin position="23"/>
        <end position="42"/>
    </location>
</feature>